<accession>A0A517LMB2</accession>
<feature type="compositionally biased region" description="Polar residues" evidence="4">
    <location>
        <begin position="124"/>
        <end position="133"/>
    </location>
</feature>
<dbReference type="InterPro" id="IPR051661">
    <property type="entry name" value="Actin_filament_regulator"/>
</dbReference>
<feature type="compositionally biased region" description="Polar residues" evidence="4">
    <location>
        <begin position="1655"/>
        <end position="1667"/>
    </location>
</feature>
<dbReference type="InterPro" id="IPR042201">
    <property type="entry name" value="FH2_Formin_sf"/>
</dbReference>
<evidence type="ECO:0000256" key="1">
    <source>
        <dbReference type="ARBA" id="ARBA00023054"/>
    </source>
</evidence>
<feature type="compositionally biased region" description="Polar residues" evidence="4">
    <location>
        <begin position="986"/>
        <end position="999"/>
    </location>
</feature>
<feature type="domain" description="GBD/FH3" evidence="6">
    <location>
        <begin position="268"/>
        <end position="696"/>
    </location>
</feature>
<dbReference type="GO" id="GO:1903475">
    <property type="term" value="P:mitotic actomyosin contractile ring assembly"/>
    <property type="evidence" value="ECO:0007669"/>
    <property type="project" value="TreeGrafter"/>
</dbReference>
<dbReference type="FunFam" id="1.20.58.2220:FF:000006">
    <property type="entry name" value="Cytokinesis protein sepA"/>
    <property type="match status" value="1"/>
</dbReference>
<dbReference type="InterPro" id="IPR014767">
    <property type="entry name" value="DAD_dom"/>
</dbReference>
<dbReference type="InterPro" id="IPR014768">
    <property type="entry name" value="GBD/FH3_dom"/>
</dbReference>
<feature type="compositionally biased region" description="Basic and acidic residues" evidence="4">
    <location>
        <begin position="206"/>
        <end position="216"/>
    </location>
</feature>
<feature type="compositionally biased region" description="Basic and acidic residues" evidence="4">
    <location>
        <begin position="22"/>
        <end position="31"/>
    </location>
</feature>
<dbReference type="SMART" id="SM01139">
    <property type="entry name" value="Drf_FH3"/>
    <property type="match status" value="1"/>
</dbReference>
<organism evidence="8 9">
    <name type="scientific">Venturia effusa</name>
    <dbReference type="NCBI Taxonomy" id="50376"/>
    <lineage>
        <taxon>Eukaryota</taxon>
        <taxon>Fungi</taxon>
        <taxon>Dikarya</taxon>
        <taxon>Ascomycota</taxon>
        <taxon>Pezizomycotina</taxon>
        <taxon>Dothideomycetes</taxon>
        <taxon>Pleosporomycetidae</taxon>
        <taxon>Venturiales</taxon>
        <taxon>Venturiaceae</taxon>
        <taxon>Venturia</taxon>
    </lineage>
</organism>
<keyword evidence="9" id="KW-1185">Reference proteome</keyword>
<feature type="compositionally biased region" description="Polar residues" evidence="4">
    <location>
        <begin position="46"/>
        <end position="62"/>
    </location>
</feature>
<dbReference type="FunFam" id="1.10.238.150:FF:000003">
    <property type="entry name" value="Cytokinesis protein SepA"/>
    <property type="match status" value="1"/>
</dbReference>
<dbReference type="PROSITE" id="PS51232">
    <property type="entry name" value="GBD_FH3"/>
    <property type="match status" value="1"/>
</dbReference>
<feature type="compositionally biased region" description="Pro residues" evidence="4">
    <location>
        <begin position="1052"/>
        <end position="1069"/>
    </location>
</feature>
<dbReference type="Pfam" id="PF02181">
    <property type="entry name" value="FH2"/>
    <property type="match status" value="1"/>
</dbReference>
<feature type="region of interest" description="Disordered" evidence="4">
    <location>
        <begin position="1555"/>
        <end position="1821"/>
    </location>
</feature>
<feature type="region of interest" description="Disordered" evidence="4">
    <location>
        <begin position="908"/>
        <end position="947"/>
    </location>
</feature>
<evidence type="ECO:0000256" key="3">
    <source>
        <dbReference type="SAM" id="Coils"/>
    </source>
</evidence>
<evidence type="ECO:0000259" key="7">
    <source>
        <dbReference type="PROSITE" id="PS51444"/>
    </source>
</evidence>
<reference evidence="8 9" key="1">
    <citation type="submission" date="2019-07" db="EMBL/GenBank/DDBJ databases">
        <title>Finished genome of Venturia effusa.</title>
        <authorList>
            <person name="Young C.A."/>
            <person name="Cox M.P."/>
            <person name="Ganley A.R.D."/>
            <person name="David W.J."/>
        </authorList>
    </citation>
    <scope>NUCLEOTIDE SEQUENCE [LARGE SCALE GENOMIC DNA]</scope>
    <source>
        <strain evidence="9">albino</strain>
    </source>
</reference>
<dbReference type="Pfam" id="PF06367">
    <property type="entry name" value="Drf_FH3"/>
    <property type="match status" value="1"/>
</dbReference>
<evidence type="ECO:0000256" key="2">
    <source>
        <dbReference type="ARBA" id="ARBA00037935"/>
    </source>
</evidence>
<feature type="region of interest" description="Disordered" evidence="4">
    <location>
        <begin position="977"/>
        <end position="1151"/>
    </location>
</feature>
<protein>
    <recommendedName>
        <fullName evidence="10">Cytokinesis protein sepA</fullName>
    </recommendedName>
</protein>
<feature type="compositionally biased region" description="Polar residues" evidence="4">
    <location>
        <begin position="1804"/>
        <end position="1814"/>
    </location>
</feature>
<feature type="domain" description="DAD" evidence="5">
    <location>
        <begin position="1582"/>
        <end position="1614"/>
    </location>
</feature>
<evidence type="ECO:0008006" key="10">
    <source>
        <dbReference type="Google" id="ProtNLM"/>
    </source>
</evidence>
<evidence type="ECO:0000259" key="6">
    <source>
        <dbReference type="PROSITE" id="PS51232"/>
    </source>
</evidence>
<dbReference type="GO" id="GO:0003779">
    <property type="term" value="F:actin binding"/>
    <property type="evidence" value="ECO:0007669"/>
    <property type="project" value="InterPro"/>
</dbReference>
<dbReference type="GO" id="GO:0043332">
    <property type="term" value="C:mating projection tip"/>
    <property type="evidence" value="ECO:0007669"/>
    <property type="project" value="TreeGrafter"/>
</dbReference>
<dbReference type="PROSITE" id="PS51231">
    <property type="entry name" value="DAD"/>
    <property type="match status" value="1"/>
</dbReference>
<dbReference type="SMART" id="SM00498">
    <property type="entry name" value="FH2"/>
    <property type="match status" value="1"/>
</dbReference>
<dbReference type="FunFam" id="1.25.10.10:FF:000291">
    <property type="entry name" value="Cytokinesis protein sepA"/>
    <property type="match status" value="1"/>
</dbReference>
<feature type="compositionally biased region" description="Pro residues" evidence="4">
    <location>
        <begin position="1032"/>
        <end position="1041"/>
    </location>
</feature>
<gene>
    <name evidence="8" type="ORF">FKW77_001715</name>
</gene>
<dbReference type="SMART" id="SM01140">
    <property type="entry name" value="Drf_GBD"/>
    <property type="match status" value="1"/>
</dbReference>
<dbReference type="PROSITE" id="PS51444">
    <property type="entry name" value="FH2"/>
    <property type="match status" value="1"/>
</dbReference>
<dbReference type="InterPro" id="IPR011989">
    <property type="entry name" value="ARM-like"/>
</dbReference>
<dbReference type="GO" id="GO:0015629">
    <property type="term" value="C:actin cytoskeleton"/>
    <property type="evidence" value="ECO:0007669"/>
    <property type="project" value="UniProtKB-ARBA"/>
</dbReference>
<comment type="similarity">
    <text evidence="2">Belongs to the formin homology family. BNI1 subfamily.</text>
</comment>
<feature type="compositionally biased region" description="Polar residues" evidence="4">
    <location>
        <begin position="191"/>
        <end position="202"/>
    </location>
</feature>
<dbReference type="InterPro" id="IPR015425">
    <property type="entry name" value="FH2_Formin"/>
</dbReference>
<dbReference type="PANTHER" id="PTHR47102">
    <property type="entry name" value="PROTEIN BNI1"/>
    <property type="match status" value="1"/>
</dbReference>
<evidence type="ECO:0000313" key="9">
    <source>
        <dbReference type="Proteomes" id="UP000316270"/>
    </source>
</evidence>
<evidence type="ECO:0000259" key="5">
    <source>
        <dbReference type="PROSITE" id="PS51231"/>
    </source>
</evidence>
<dbReference type="Proteomes" id="UP000316270">
    <property type="component" value="Chromosome 16"/>
</dbReference>
<feature type="domain" description="FH2" evidence="7">
    <location>
        <begin position="1146"/>
        <end position="1565"/>
    </location>
</feature>
<dbReference type="OrthoDB" id="1104827at2759"/>
<dbReference type="PANTHER" id="PTHR47102:SF2">
    <property type="entry name" value="PROTEIN BNI1"/>
    <property type="match status" value="1"/>
</dbReference>
<keyword evidence="1 3" id="KW-0175">Coiled coil</keyword>
<dbReference type="GO" id="GO:0051017">
    <property type="term" value="P:actin filament bundle assembly"/>
    <property type="evidence" value="ECO:0007669"/>
    <property type="project" value="TreeGrafter"/>
</dbReference>
<feature type="compositionally biased region" description="Polar residues" evidence="4">
    <location>
        <begin position="1751"/>
        <end position="1763"/>
    </location>
</feature>
<feature type="compositionally biased region" description="Low complexity" evidence="4">
    <location>
        <begin position="1729"/>
        <end position="1739"/>
    </location>
</feature>
<dbReference type="Gene3D" id="1.25.10.10">
    <property type="entry name" value="Leucine-rich Repeat Variant"/>
    <property type="match status" value="1"/>
</dbReference>
<dbReference type="GO" id="GO:0005934">
    <property type="term" value="C:cellular bud tip"/>
    <property type="evidence" value="ECO:0007669"/>
    <property type="project" value="UniProtKB-ARBA"/>
</dbReference>
<dbReference type="STRING" id="50376.A0A517LMB2"/>
<name>A0A517LMB2_9PEZI</name>
<feature type="compositionally biased region" description="Pro residues" evidence="4">
    <location>
        <begin position="1096"/>
        <end position="1105"/>
    </location>
</feature>
<dbReference type="Gene3D" id="1.10.238.150">
    <property type="entry name" value="Formin, FH3 diaphanous domain"/>
    <property type="match status" value="1"/>
</dbReference>
<dbReference type="InterPro" id="IPR010472">
    <property type="entry name" value="FH3_dom"/>
</dbReference>
<dbReference type="GO" id="GO:0032153">
    <property type="term" value="C:cell division site"/>
    <property type="evidence" value="ECO:0007669"/>
    <property type="project" value="TreeGrafter"/>
</dbReference>
<dbReference type="SUPFAM" id="SSF48371">
    <property type="entry name" value="ARM repeat"/>
    <property type="match status" value="1"/>
</dbReference>
<evidence type="ECO:0000256" key="4">
    <source>
        <dbReference type="SAM" id="MobiDB-lite"/>
    </source>
</evidence>
<feature type="coiled-coil region" evidence="3">
    <location>
        <begin position="836"/>
        <end position="863"/>
    </location>
</feature>
<feature type="region of interest" description="Disordered" evidence="4">
    <location>
        <begin position="320"/>
        <end position="343"/>
    </location>
</feature>
<dbReference type="GO" id="GO:0000131">
    <property type="term" value="C:incipient cellular bud site"/>
    <property type="evidence" value="ECO:0007669"/>
    <property type="project" value="UniProtKB-ARBA"/>
</dbReference>
<dbReference type="InterPro" id="IPR016024">
    <property type="entry name" value="ARM-type_fold"/>
</dbReference>
<feature type="compositionally biased region" description="Basic and acidic residues" evidence="4">
    <location>
        <begin position="1599"/>
        <end position="1608"/>
    </location>
</feature>
<evidence type="ECO:0000313" key="8">
    <source>
        <dbReference type="EMBL" id="QDS76761.1"/>
    </source>
</evidence>
<dbReference type="EMBL" id="CP042200">
    <property type="protein sequence ID" value="QDS76761.1"/>
    <property type="molecule type" value="Genomic_DNA"/>
</dbReference>
<dbReference type="Gene3D" id="1.20.58.2220">
    <property type="entry name" value="Formin, FH2 domain"/>
    <property type="match status" value="1"/>
</dbReference>
<feature type="region of interest" description="Disordered" evidence="4">
    <location>
        <begin position="1"/>
        <end position="243"/>
    </location>
</feature>
<dbReference type="InterPro" id="IPR010473">
    <property type="entry name" value="GTPase-bd"/>
</dbReference>
<dbReference type="GO" id="GO:0030010">
    <property type="term" value="P:establishment of cell polarity"/>
    <property type="evidence" value="ECO:0007669"/>
    <property type="project" value="UniProtKB-ARBA"/>
</dbReference>
<dbReference type="FunFam" id="6.10.30.50:FF:000001">
    <property type="entry name" value="Cytokinesis sepA protein"/>
    <property type="match status" value="1"/>
</dbReference>
<dbReference type="GO" id="GO:0032991">
    <property type="term" value="C:protein-containing complex"/>
    <property type="evidence" value="ECO:0007669"/>
    <property type="project" value="UniProtKB-ARBA"/>
</dbReference>
<dbReference type="GO" id="GO:0005938">
    <property type="term" value="C:cell cortex"/>
    <property type="evidence" value="ECO:0007669"/>
    <property type="project" value="UniProtKB-ARBA"/>
</dbReference>
<dbReference type="Pfam" id="PF06371">
    <property type="entry name" value="Drf_GBD"/>
    <property type="match status" value="1"/>
</dbReference>
<feature type="compositionally biased region" description="Pro residues" evidence="4">
    <location>
        <begin position="1114"/>
        <end position="1123"/>
    </location>
</feature>
<dbReference type="GO" id="GO:0051016">
    <property type="term" value="P:barbed-end actin filament capping"/>
    <property type="evidence" value="ECO:0007669"/>
    <property type="project" value="TreeGrafter"/>
</dbReference>
<proteinExistence type="inferred from homology"/>
<dbReference type="GO" id="GO:0031267">
    <property type="term" value="F:small GTPase binding"/>
    <property type="evidence" value="ECO:0007669"/>
    <property type="project" value="InterPro"/>
</dbReference>
<dbReference type="Gene3D" id="6.10.30.50">
    <property type="match status" value="1"/>
</dbReference>
<sequence>MPQDSKGRASSGGKGLLGFFNKPDKDKDRSNQYDYPSDLPYRRNDSGSASSRHSQKTAQERPTSVGVDGSGIGMNVGVITTIPYDSVNGGNSPRNVEYLPKSAERREPLPHHLNKGGTDFHQYPSVQSTTPTRNMGPPQPPPHSSATPGGGYGQEREGYARSQHSHRGSTSTITGFNEMAQGGYPERTKATRQSSDQASIYSFDSARSRERERDRNYAASSYSRESEQSGYAGWTPSPSQNTVRQNQTYSMMSTNGSASSFGLQGFTQQRPADHEVESQFLELMVKRGWKSLPEGARRQMEAYPIQKKWTLVSQDKLAEASGEAKRRHQSKYGPESSQGSILDRAHVENSPEWYVRKIMDNSINAQQLGSLSVSLRTQPIQWVKSFVEAQGQIALTNVLGKINRRQTGRTAASTGPAQDKDFDREYDIVKCLKALMNNKYGADNALQHPQIITALAGSLVSPRLNTRKLVSEVLTFLCHWADGQGHLKVIQSLDQLKTQQGETGRFDHWMRWIEITIDGRGKMGSLVGASDEYRSGGIGVENLLMEYAVASLLLVNMIVDTPERDLQLRCHLRAQLTACGIKRILTKMEAFQYDVIDKQIERYRTNESIDYEDLLERENSSMVDSVESEGKDLNDPAQIAEAIQSKLLNTKANDYFVSLMQHLLLLRDNEAEDRLRTFQLVDAMMSYVVMDRRLPDMDLKQSLNFTVQSLLDKLYTDSEARQARDDAVAARQIADAAMAERDEVQAQVQLGADGLVAQLQKKLAERDEVVAIQSRQIDALKAEVSELGRLRALEAQRNELETRELYLMLRDVQESAAASAQKSGTSVLDPTQAQGILDRQRLMERLETQLERAKTQAKLEGKAFQITPSDKLRELREKMDGDIGATEEELAKYNASLEAFDLGAMASSRTGLGGRRIPRKALPGNRPGGIHTEESEDEDGGDGFKKPVLVDITRPEMPKAQAVDMFGELASKVKKYVDSDDESSGDGATTGTTHPSLESDSPRTPADEKFSSSSKSPQKQADDGLPGFGTNAPPPPPPLPGLPGFGHDGSTAPPPLPGFGSGPPPPPMPGFGSGISAPPPPPPGAGPGMPGFGSTGPPPPPPPGMPGMTGAKALPPPPPPPMPGMKRGPGFLNRGPGVESESPAPALGFKRPSKKMKALHWEKVDTPGSTIWSQTSLSLEEREAMYQELSRKGILDEVEKLFLAKEIKAIGKAAGRKPEKKQLISSDLQKKIEISLKKYQSQPVNEVVRMILQCGKEILDHESVMAFLKHEDMCSIPDNVAKLLAPYSKDWTGPRDAKREQDPEELTREDQIYLYTAFELRHYWRQRMRALALTRSFEPEYDELSTKLKEVVNVSNSVTESASLLNVMSFILRIGNFMNETNKQAQGFKISSLGRLSVVKDATNEGTLQDFVERTCRQKFPGWEDFLDDIAGVVTAQKLNVDVLKQEATAYISNIKNVQMSLDSGSLSNASLFHPDDRVAVVVQRSMKEARLKAEHMQLLLDDMDNTYNAIMDFFGEDHKDENARRVFFKQLADFVGEWKKSKEKNLLLEETRRRNEVSMKRKQAALPTASTSLDASTGPPSPAGTGAMDDLLAKLRAAKPEARDQRDRRRRARLKDKYQDRVASGQKMPELDDLIKPRSGVTDGLLSPVRSDGDQSPVSNDSNTPTVPEGEDDEDVADRAEKLLQGLGGGDEGEENLVPVPRESIRMSRRRKEGAEDERSKRRRRRQLALSASEASLENQHSPAVDRGSVMSSEGGASTEDSQGGEVNVNGNGIREEQEEGGETPKANGGLVIVSPPSPDLTPASTPSKTNDGILTPPGD</sequence>
<dbReference type="SUPFAM" id="SSF101447">
    <property type="entry name" value="Formin homology 2 domain (FH2 domain)"/>
    <property type="match status" value="1"/>
</dbReference>
<dbReference type="GO" id="GO:0033554">
    <property type="term" value="P:cellular response to stress"/>
    <property type="evidence" value="ECO:0007669"/>
    <property type="project" value="UniProtKB-ARBA"/>
</dbReference>